<keyword evidence="4 6" id="KW-1133">Transmembrane helix</keyword>
<dbReference type="AlphaFoldDB" id="A0A1W2GHJ7"/>
<feature type="transmembrane region" description="Helical" evidence="6">
    <location>
        <begin position="135"/>
        <end position="166"/>
    </location>
</feature>
<keyword evidence="8" id="KW-1185">Reference proteome</keyword>
<feature type="transmembrane region" description="Helical" evidence="6">
    <location>
        <begin position="186"/>
        <end position="206"/>
    </location>
</feature>
<keyword evidence="3 6" id="KW-0812">Transmembrane</keyword>
<proteinExistence type="predicted"/>
<dbReference type="RefSeq" id="WP_245827086.1">
    <property type="nucleotide sequence ID" value="NZ_FWYF01000003.1"/>
</dbReference>
<sequence length="504" mass="55651">MISLFQKGEVLMNKKNRDRIALFLGPALFIASQLLDRPAHMSQEAYSVFGATLWIAAWWIFEAVPIAVTALLPIVLFPMTGALDIASTTTAFGHKYIFLYMGGFILAIAIEKWGLHKRVALHIINLIGTNIQKIILGFMVATGFLSMWISNTATSVMMLPIGMAIVSQFKRNEGQGGNQGEKFGKALMLAIAYSASIGGLATLIGTPPNLVLAGILEELYHVKLTFFQWLKFGLPASVMLILICWRYLTKYSFKFDNNQFPGGTVEIKRMLTDLGKISYEEKSVLIVFAFTAMAWIFRSLLQKVMPGLDDSIIAIIAGIVLFTLPAKSQKRKLITWEEAVKLPWGIILLFGGGMALAKGFTSTGLAEWIAMQMAQLQGLKMIVLMLILVAMVNFLTEITSNLATTAMLLPVLAPMAFAFDLHPFMIMASVTLAASCAFMLPVATPPNAVVFGSGYLRIRDMVRSGVVMNIISIILITVFTYFLLPYLWEFDPTSFPKAFKAFLD</sequence>
<feature type="transmembrane region" description="Helical" evidence="6">
    <location>
        <begin position="402"/>
        <end position="419"/>
    </location>
</feature>
<feature type="transmembrane region" description="Helical" evidence="6">
    <location>
        <begin position="55"/>
        <end position="77"/>
    </location>
</feature>
<protein>
    <submittedName>
        <fullName evidence="7">Solute carrier family 13 (Sodium-dependent dicarboxylate transporter), member 2/3/5</fullName>
    </submittedName>
</protein>
<feature type="transmembrane region" description="Helical" evidence="6">
    <location>
        <begin position="97"/>
        <end position="115"/>
    </location>
</feature>
<dbReference type="GO" id="GO:0005886">
    <property type="term" value="C:plasma membrane"/>
    <property type="evidence" value="ECO:0007669"/>
    <property type="project" value="TreeGrafter"/>
</dbReference>
<feature type="transmembrane region" description="Helical" evidence="6">
    <location>
        <begin position="425"/>
        <end position="444"/>
    </location>
</feature>
<feature type="transmembrane region" description="Helical" evidence="6">
    <location>
        <begin position="226"/>
        <end position="248"/>
    </location>
</feature>
<feature type="transmembrane region" description="Helical" evidence="6">
    <location>
        <begin position="307"/>
        <end position="326"/>
    </location>
</feature>
<organism evidence="7 8">
    <name type="scientific">Reichenbachiella faecimaris</name>
    <dbReference type="NCBI Taxonomy" id="692418"/>
    <lineage>
        <taxon>Bacteria</taxon>
        <taxon>Pseudomonadati</taxon>
        <taxon>Bacteroidota</taxon>
        <taxon>Cytophagia</taxon>
        <taxon>Cytophagales</taxon>
        <taxon>Reichenbachiellaceae</taxon>
        <taxon>Reichenbachiella</taxon>
    </lineage>
</organism>
<dbReference type="EMBL" id="FWYF01000003">
    <property type="protein sequence ID" value="SMD35962.1"/>
    <property type="molecule type" value="Genomic_DNA"/>
</dbReference>
<gene>
    <name evidence="7" type="ORF">SAMN04488029_2631</name>
</gene>
<dbReference type="Pfam" id="PF00939">
    <property type="entry name" value="Na_sulph_symp"/>
    <property type="match status" value="1"/>
</dbReference>
<name>A0A1W2GHJ7_REIFA</name>
<comment type="subcellular location">
    <subcellularLocation>
        <location evidence="1">Membrane</location>
        <topology evidence="1">Multi-pass membrane protein</topology>
    </subcellularLocation>
</comment>
<accession>A0A1W2GHJ7</accession>
<dbReference type="PANTHER" id="PTHR10283:SF82">
    <property type="entry name" value="SOLUTE CARRIER FAMILY 13 MEMBER 2"/>
    <property type="match status" value="1"/>
</dbReference>
<evidence type="ECO:0000313" key="8">
    <source>
        <dbReference type="Proteomes" id="UP000192472"/>
    </source>
</evidence>
<feature type="transmembrane region" description="Helical" evidence="6">
    <location>
        <begin position="465"/>
        <end position="488"/>
    </location>
</feature>
<evidence type="ECO:0000256" key="5">
    <source>
        <dbReference type="ARBA" id="ARBA00023136"/>
    </source>
</evidence>
<dbReference type="Proteomes" id="UP000192472">
    <property type="component" value="Unassembled WGS sequence"/>
</dbReference>
<dbReference type="GO" id="GO:0015141">
    <property type="term" value="F:succinate transmembrane transporter activity"/>
    <property type="evidence" value="ECO:0007669"/>
    <property type="project" value="UniProtKB-ARBA"/>
</dbReference>
<keyword evidence="2" id="KW-0813">Transport</keyword>
<dbReference type="NCBIfam" id="TIGR00785">
    <property type="entry name" value="dass"/>
    <property type="match status" value="1"/>
</dbReference>
<dbReference type="InterPro" id="IPR001898">
    <property type="entry name" value="SLC13A/DASS"/>
</dbReference>
<feature type="transmembrane region" description="Helical" evidence="6">
    <location>
        <begin position="338"/>
        <end position="357"/>
    </location>
</feature>
<evidence type="ECO:0000256" key="2">
    <source>
        <dbReference type="ARBA" id="ARBA00022448"/>
    </source>
</evidence>
<evidence type="ECO:0000313" key="7">
    <source>
        <dbReference type="EMBL" id="SMD35962.1"/>
    </source>
</evidence>
<evidence type="ECO:0000256" key="4">
    <source>
        <dbReference type="ARBA" id="ARBA00022989"/>
    </source>
</evidence>
<dbReference type="CDD" id="cd01115">
    <property type="entry name" value="SLC13_permease"/>
    <property type="match status" value="1"/>
</dbReference>
<evidence type="ECO:0000256" key="3">
    <source>
        <dbReference type="ARBA" id="ARBA00022692"/>
    </source>
</evidence>
<dbReference type="InterPro" id="IPR031312">
    <property type="entry name" value="Na/sul_symport_CS"/>
</dbReference>
<evidence type="ECO:0000256" key="1">
    <source>
        <dbReference type="ARBA" id="ARBA00004141"/>
    </source>
</evidence>
<keyword evidence="5 6" id="KW-0472">Membrane</keyword>
<feature type="transmembrane region" description="Helical" evidence="6">
    <location>
        <begin position="284"/>
        <end position="301"/>
    </location>
</feature>
<dbReference type="PANTHER" id="PTHR10283">
    <property type="entry name" value="SOLUTE CARRIER FAMILY 13 MEMBER"/>
    <property type="match status" value="1"/>
</dbReference>
<dbReference type="STRING" id="692418.SAMN04488029_2631"/>
<dbReference type="PROSITE" id="PS01271">
    <property type="entry name" value="NA_SULFATE"/>
    <property type="match status" value="1"/>
</dbReference>
<evidence type="ECO:0000256" key="6">
    <source>
        <dbReference type="SAM" id="Phobius"/>
    </source>
</evidence>
<feature type="transmembrane region" description="Helical" evidence="6">
    <location>
        <begin position="20"/>
        <end position="35"/>
    </location>
</feature>
<feature type="transmembrane region" description="Helical" evidence="6">
    <location>
        <begin position="377"/>
        <end position="395"/>
    </location>
</feature>
<reference evidence="7 8" key="1">
    <citation type="submission" date="2017-04" db="EMBL/GenBank/DDBJ databases">
        <authorList>
            <person name="Afonso C.L."/>
            <person name="Miller P.J."/>
            <person name="Scott M.A."/>
            <person name="Spackman E."/>
            <person name="Goraichik I."/>
            <person name="Dimitrov K.M."/>
            <person name="Suarez D.L."/>
            <person name="Swayne D.E."/>
        </authorList>
    </citation>
    <scope>NUCLEOTIDE SEQUENCE [LARGE SCALE GENOMIC DNA]</scope>
    <source>
        <strain evidence="7 8">DSM 26133</strain>
    </source>
</reference>